<dbReference type="NCBIfam" id="NF006702">
    <property type="entry name" value="PRK09248.1"/>
    <property type="match status" value="1"/>
</dbReference>
<proteinExistence type="predicted"/>
<dbReference type="PANTHER" id="PTHR36928:SF1">
    <property type="entry name" value="PHOSPHATASE YCDX-RELATED"/>
    <property type="match status" value="1"/>
</dbReference>
<dbReference type="GO" id="GO:0008270">
    <property type="term" value="F:zinc ion binding"/>
    <property type="evidence" value="ECO:0007669"/>
    <property type="project" value="TreeGrafter"/>
</dbReference>
<evidence type="ECO:0000313" key="3">
    <source>
        <dbReference type="Proteomes" id="UP000806542"/>
    </source>
</evidence>
<dbReference type="GO" id="GO:0005829">
    <property type="term" value="C:cytosol"/>
    <property type="evidence" value="ECO:0007669"/>
    <property type="project" value="TreeGrafter"/>
</dbReference>
<dbReference type="AlphaFoldDB" id="A0A9D5R7X9"/>
<dbReference type="SMART" id="SM00481">
    <property type="entry name" value="POLIIIAc"/>
    <property type="match status" value="1"/>
</dbReference>
<evidence type="ECO:0000259" key="1">
    <source>
        <dbReference type="SMART" id="SM00481"/>
    </source>
</evidence>
<accession>A0A9D5R7X9</accession>
<dbReference type="InterPro" id="IPR050243">
    <property type="entry name" value="PHP_phosphatase"/>
</dbReference>
<organism evidence="2 3">
    <name type="scientific">Ructibacterium gallinarum</name>
    <dbReference type="NCBI Taxonomy" id="2779355"/>
    <lineage>
        <taxon>Bacteria</taxon>
        <taxon>Bacillati</taxon>
        <taxon>Bacillota</taxon>
        <taxon>Clostridia</taxon>
        <taxon>Eubacteriales</taxon>
        <taxon>Oscillospiraceae</taxon>
        <taxon>Ructibacterium</taxon>
    </lineage>
</organism>
<dbReference type="Gene3D" id="3.20.20.140">
    <property type="entry name" value="Metal-dependent hydrolases"/>
    <property type="match status" value="1"/>
</dbReference>
<dbReference type="Pfam" id="PF02811">
    <property type="entry name" value="PHP"/>
    <property type="match status" value="1"/>
</dbReference>
<dbReference type="CDD" id="cd07437">
    <property type="entry name" value="PHP_HisPPase_Ycdx_like"/>
    <property type="match status" value="1"/>
</dbReference>
<dbReference type="InterPro" id="IPR016195">
    <property type="entry name" value="Pol/histidinol_Pase-like"/>
</dbReference>
<gene>
    <name evidence="2" type="ORF">INF28_02585</name>
</gene>
<dbReference type="Proteomes" id="UP000806542">
    <property type="component" value="Unassembled WGS sequence"/>
</dbReference>
<sequence length="236" mass="26715">MKILVDTHTHTNCSTHAFGTIMENLAMAKKRGLEMLCMTDHAPALPDAPHIWHFQTMHELPREVDGVKLLFGVEANILDVQGHLDIPESMQDQMEVMVASIHAPCYPPKTVEEHTQTWLHVLQNPYVTILGHSGHPSFPYDYETVAEAAKKYNKCIEINNHSFSVRHGSRENCMKIAEVCKKIGTKIVVSSDAHNSFQIGVFDHALELLKEVDFPEEQIMNLTAARFTDYLKELRG</sequence>
<reference evidence="2" key="1">
    <citation type="submission" date="2020-10" db="EMBL/GenBank/DDBJ databases">
        <title>ChiBAC.</title>
        <authorList>
            <person name="Zenner C."/>
            <person name="Hitch T.C.A."/>
            <person name="Clavel T."/>
        </authorList>
    </citation>
    <scope>NUCLEOTIDE SEQUENCE</scope>
    <source>
        <strain evidence="2">DSM 107454</strain>
    </source>
</reference>
<feature type="domain" description="Polymerase/histidinol phosphatase N-terminal" evidence="1">
    <location>
        <begin position="5"/>
        <end position="79"/>
    </location>
</feature>
<dbReference type="InterPro" id="IPR004013">
    <property type="entry name" value="PHP_dom"/>
</dbReference>
<dbReference type="GO" id="GO:0042578">
    <property type="term" value="F:phosphoric ester hydrolase activity"/>
    <property type="evidence" value="ECO:0007669"/>
    <property type="project" value="TreeGrafter"/>
</dbReference>
<dbReference type="SUPFAM" id="SSF89550">
    <property type="entry name" value="PHP domain-like"/>
    <property type="match status" value="1"/>
</dbReference>
<dbReference type="InterPro" id="IPR003141">
    <property type="entry name" value="Pol/His_phosphatase_N"/>
</dbReference>
<dbReference type="EMBL" id="JADCKB010000003">
    <property type="protein sequence ID" value="MBE5039355.1"/>
    <property type="molecule type" value="Genomic_DNA"/>
</dbReference>
<name>A0A9D5R7X9_9FIRM</name>
<dbReference type="RefSeq" id="WP_226391915.1">
    <property type="nucleotide sequence ID" value="NZ_JADCKB010000003.1"/>
</dbReference>
<comment type="caution">
    <text evidence="2">The sequence shown here is derived from an EMBL/GenBank/DDBJ whole genome shotgun (WGS) entry which is preliminary data.</text>
</comment>
<evidence type="ECO:0000313" key="2">
    <source>
        <dbReference type="EMBL" id="MBE5039355.1"/>
    </source>
</evidence>
<dbReference type="PANTHER" id="PTHR36928">
    <property type="entry name" value="PHOSPHATASE YCDX-RELATED"/>
    <property type="match status" value="1"/>
</dbReference>
<keyword evidence="3" id="KW-1185">Reference proteome</keyword>
<protein>
    <submittedName>
        <fullName evidence="2">Phosphatase</fullName>
    </submittedName>
</protein>